<reference evidence="1 2" key="1">
    <citation type="submission" date="2016-06" db="EMBL/GenBank/DDBJ databases">
        <authorList>
            <person name="Kjaerup R.B."/>
            <person name="Dalgaard T.S."/>
            <person name="Juul-Madsen H.R."/>
        </authorList>
    </citation>
    <scope>NUCLEOTIDE SEQUENCE [LARGE SCALE GENOMIC DNA]</scope>
    <source>
        <strain evidence="1 2">E3012</strain>
    </source>
</reference>
<evidence type="ECO:0000313" key="1">
    <source>
        <dbReference type="EMBL" id="OCB42261.1"/>
    </source>
</evidence>
<proteinExistence type="predicted"/>
<dbReference type="AlphaFoldDB" id="A0A1B9CJC5"/>
<dbReference type="Proteomes" id="UP000092683">
    <property type="component" value="Unassembled WGS sequence"/>
</dbReference>
<dbReference type="EMBL" id="MBEE01000280">
    <property type="protein sequence ID" value="OCB42261.1"/>
    <property type="molecule type" value="Genomic_DNA"/>
</dbReference>
<organism evidence="1 2">
    <name type="scientific">Mycobacterium malmoense</name>
    <dbReference type="NCBI Taxonomy" id="1780"/>
    <lineage>
        <taxon>Bacteria</taxon>
        <taxon>Bacillati</taxon>
        <taxon>Actinomycetota</taxon>
        <taxon>Actinomycetes</taxon>
        <taxon>Mycobacteriales</taxon>
        <taxon>Mycobacteriaceae</taxon>
        <taxon>Mycobacterium</taxon>
    </lineage>
</organism>
<evidence type="ECO:0000313" key="2">
    <source>
        <dbReference type="Proteomes" id="UP000092683"/>
    </source>
</evidence>
<accession>A0A1B9CJC5</accession>
<protein>
    <submittedName>
        <fullName evidence="1">Uncharacterized protein</fullName>
    </submittedName>
</protein>
<sequence length="61" mass="6552">MPQSSSGSQLIIIWPLPAATPVAPGPDRVLLIDCAASSSTSSYALAAFRRDFARRLYSRSQ</sequence>
<comment type="caution">
    <text evidence="1">The sequence shown here is derived from an EMBL/GenBank/DDBJ whole genome shotgun (WGS) entry which is preliminary data.</text>
</comment>
<name>A0A1B9CJC5_MYCMA</name>
<gene>
    <name evidence="1" type="ORF">A5677_08515</name>
</gene>